<dbReference type="CDD" id="cd15482">
    <property type="entry name" value="Sialidase_non-viral"/>
    <property type="match status" value="1"/>
</dbReference>
<dbReference type="STRING" id="742766.HMPREF9455_03111"/>
<keyword evidence="3" id="KW-1185">Reference proteome</keyword>
<dbReference type="SUPFAM" id="SSF50939">
    <property type="entry name" value="Sialidases"/>
    <property type="match status" value="1"/>
</dbReference>
<dbReference type="OrthoDB" id="7294637at2"/>
<dbReference type="InterPro" id="IPR036278">
    <property type="entry name" value="Sialidase_sf"/>
</dbReference>
<feature type="compositionally biased region" description="Basic and acidic residues" evidence="1">
    <location>
        <begin position="56"/>
        <end position="65"/>
    </location>
</feature>
<name>F5J194_9BACT</name>
<dbReference type="AlphaFoldDB" id="F5J194"/>
<reference evidence="2 3" key="1">
    <citation type="submission" date="2011-04" db="EMBL/GenBank/DDBJ databases">
        <title>The Genome Sequence of Dysgonomonas gadei ATCC BAA-286.</title>
        <authorList>
            <consortium name="The Broad Institute Genome Sequencing Platform"/>
            <person name="Earl A."/>
            <person name="Ward D."/>
            <person name="Feldgarden M."/>
            <person name="Gevers D."/>
            <person name="Pudlo N."/>
            <person name="Martens E."/>
            <person name="Allen-Vercoe E."/>
            <person name="Young S.K."/>
            <person name="Zeng Q."/>
            <person name="Gargeya S."/>
            <person name="Fitzgerald M."/>
            <person name="Haas B."/>
            <person name="Abouelleil A."/>
            <person name="Alvarado L."/>
            <person name="Arachchi H.M."/>
            <person name="Berlin A."/>
            <person name="Brown A."/>
            <person name="Chapman S.B."/>
            <person name="Chen Z."/>
            <person name="Dunbar C."/>
            <person name="Freedman E."/>
            <person name="Gearin G."/>
            <person name="Gellesch M."/>
            <person name="Goldberg J."/>
            <person name="Griggs A."/>
            <person name="Gujja S."/>
            <person name="Heiman D."/>
            <person name="Howarth C."/>
            <person name="Larson L."/>
            <person name="Lui A."/>
            <person name="MacDonald P.J.P."/>
            <person name="Mehta T."/>
            <person name="Montmayeur A."/>
            <person name="Murphy C."/>
            <person name="Neiman D."/>
            <person name="Pearson M."/>
            <person name="Priest M."/>
            <person name="Roberts A."/>
            <person name="Saif S."/>
            <person name="Shea T."/>
            <person name="Shenoy N."/>
            <person name="Sisk P."/>
            <person name="Stolte C."/>
            <person name="Sykes S."/>
            <person name="Yandava C."/>
            <person name="Wortman J."/>
            <person name="Nusbaum C."/>
            <person name="Birren B."/>
        </authorList>
    </citation>
    <scope>NUCLEOTIDE SEQUENCE [LARGE SCALE GENOMIC DNA]</scope>
    <source>
        <strain evidence="2 3">ATCC BAA-286</strain>
    </source>
</reference>
<accession>F5J194</accession>
<evidence type="ECO:0008006" key="4">
    <source>
        <dbReference type="Google" id="ProtNLM"/>
    </source>
</evidence>
<organism evidence="2 3">
    <name type="scientific">Dysgonomonas gadei ATCC BAA-286</name>
    <dbReference type="NCBI Taxonomy" id="742766"/>
    <lineage>
        <taxon>Bacteria</taxon>
        <taxon>Pseudomonadati</taxon>
        <taxon>Bacteroidota</taxon>
        <taxon>Bacteroidia</taxon>
        <taxon>Bacteroidales</taxon>
        <taxon>Dysgonomonadaceae</taxon>
        <taxon>Dysgonomonas</taxon>
    </lineage>
</organism>
<evidence type="ECO:0000313" key="2">
    <source>
        <dbReference type="EMBL" id="EGK00468.1"/>
    </source>
</evidence>
<feature type="region of interest" description="Disordered" evidence="1">
    <location>
        <begin position="52"/>
        <end position="76"/>
    </location>
</feature>
<dbReference type="Proteomes" id="UP000004913">
    <property type="component" value="Unassembled WGS sequence"/>
</dbReference>
<dbReference type="RefSeq" id="WP_006800644.1">
    <property type="nucleotide sequence ID" value="NZ_GL891987.1"/>
</dbReference>
<dbReference type="HOGENOM" id="CLU_362797_0_0_10"/>
<protein>
    <recommendedName>
        <fullName evidence="4">Sialidase domain-containing protein</fullName>
    </recommendedName>
</protein>
<gene>
    <name evidence="2" type="ORF">HMPREF9455_03111</name>
</gene>
<evidence type="ECO:0000313" key="3">
    <source>
        <dbReference type="Proteomes" id="UP000004913"/>
    </source>
</evidence>
<dbReference type="EMBL" id="ADLV01000036">
    <property type="protein sequence ID" value="EGK00468.1"/>
    <property type="molecule type" value="Genomic_DNA"/>
</dbReference>
<proteinExistence type="predicted"/>
<dbReference type="Gene3D" id="2.120.10.10">
    <property type="match status" value="1"/>
</dbReference>
<evidence type="ECO:0000256" key="1">
    <source>
        <dbReference type="SAM" id="MobiDB-lite"/>
    </source>
</evidence>
<sequence length="770" mass="85326">MAKKFTSKIGLQPIYSTKDPDGNPATLGEAGCQIMRDNLEIIEEILEEKAEETDADGNKVVRSPDGKILSSEKGQDRTKAPDLKLFTEEIDSIKTFLPTSESGGESEPVNLGTWVMGTVSAGIESDSTTRIRTSYVVIKGIIEIILNAGYACFLIEYRTLDVSGYIKTTTLAESGEIELDANTKYMRVVLRHTDNSTITVTQNGNITVKVKTSAYVKAASEQSVTELAETTSKTNVQLDEKIDGIIPYLATTGDGKPEEVTVDTVWELGGINTANSEEQDTNTRIRTPYTVIPTLRAITIKANTGYSCNFMEFSSQGTAGYIKFTNIDGRISEAQATITPTASTAYFRITVAKSGNAVMIPSEGSNMTVTYMTEGEVLAKAASEISVTELKENLDTLINSDRFKSKIYQYTIGTLKKEALDWSDRFTRRVLTQGNIDRSFPYVVSKGAKLLLMHFSRADHNVNSWSGQRVMRTSSDFGQTFSDEVVIPDGVNITGGYRVRQGANQDTVYAAEVFLDRSQVSGYFERARPVKGKFDDIFNSGGLSGMTANAFLVIPPVAGVTQSQPNVSSKILEHKGVLYMCGYDNQQNATIANSRSFLVKSIDYGVTWQYVSSINVPNAGECSIVFKGERLIMVSRFGSFANNPTNNEYNYITYSDDYGITWTTKQMSGYMVHNPQLFIWDDSIYLMGRLFLPDRNCLGILVINDDLEVINILVLEHDMNSSPSYHQDFIIIGEYLRIFSHKYTDAARSKSYIFSIDLPLVELSRLKEKL</sequence>
<comment type="caution">
    <text evidence="2">The sequence shown here is derived from an EMBL/GenBank/DDBJ whole genome shotgun (WGS) entry which is preliminary data.</text>
</comment>